<gene>
    <name evidence="1" type="ORF">CRN15_29270</name>
</gene>
<proteinExistence type="predicted"/>
<reference evidence="1" key="1">
    <citation type="submission" date="2017-10" db="EMBL/GenBank/DDBJ databases">
        <title>FDA dAtabase for Regulatory Grade micrObial Sequences (FDA-ARGOS): Supporting development and validation of Infectious Disease Dx tests.</title>
        <authorList>
            <person name="Croxen M."/>
            <person name="Tallon L.J."/>
            <person name="Sadzewicz L."/>
            <person name="Ott S."/>
            <person name="Zhao X."/>
            <person name="Nagaraj S."/>
            <person name="Vavikolanu K."/>
            <person name="Aluvathingal J."/>
            <person name="Nadendla S."/>
            <person name="Geyer C."/>
            <person name="Sichtig H."/>
        </authorList>
    </citation>
    <scope>NUCLEOTIDE SEQUENCE</scope>
    <source>
        <strain evidence="1">FDAARGOS_430</strain>
        <plasmid evidence="1">unnamed</plasmid>
    </source>
</reference>
<keyword evidence="1" id="KW-0614">Plasmid</keyword>
<geneLocation type="plasmid" evidence="1">
    <name>unnamed</name>
</geneLocation>
<dbReference type="AlphaFoldDB" id="A0A291VLW4"/>
<protein>
    <submittedName>
        <fullName evidence="1">Uncharacterized protein</fullName>
    </submittedName>
</protein>
<accession>A0A291VLW4</accession>
<evidence type="ECO:0000313" key="1">
    <source>
        <dbReference type="EMBL" id="ATM18858.1"/>
    </source>
</evidence>
<sequence length="50" mass="6021">MTPAEYRDRFNHPSETPLAGVAYSQQCLREDIWRRQPLWPQNNQANNEYQ</sequence>
<organism evidence="1">
    <name type="scientific">Raoultella planticola</name>
    <name type="common">Klebsiella planticola</name>
    <dbReference type="NCBI Taxonomy" id="575"/>
    <lineage>
        <taxon>Bacteria</taxon>
        <taxon>Pseudomonadati</taxon>
        <taxon>Pseudomonadota</taxon>
        <taxon>Gammaproteobacteria</taxon>
        <taxon>Enterobacterales</taxon>
        <taxon>Enterobacteriaceae</taxon>
        <taxon>Klebsiella/Raoultella group</taxon>
        <taxon>Raoultella</taxon>
    </lineage>
</organism>
<name>A0A291VLW4_RAOPL</name>
<dbReference type="EMBL" id="CP023883">
    <property type="protein sequence ID" value="ATM18858.1"/>
    <property type="molecule type" value="Genomic_DNA"/>
</dbReference>